<dbReference type="InterPro" id="IPR011006">
    <property type="entry name" value="CheY-like_superfamily"/>
</dbReference>
<evidence type="ECO:0000259" key="16">
    <source>
        <dbReference type="PROSITE" id="PS50110"/>
    </source>
</evidence>
<evidence type="ECO:0000256" key="6">
    <source>
        <dbReference type="ARBA" id="ARBA00022777"/>
    </source>
</evidence>
<dbReference type="SMART" id="SM00304">
    <property type="entry name" value="HAMP"/>
    <property type="match status" value="1"/>
</dbReference>
<dbReference type="PRINTS" id="PR00344">
    <property type="entry name" value="BCTRLSENSOR"/>
</dbReference>
<dbReference type="InterPro" id="IPR003594">
    <property type="entry name" value="HATPase_dom"/>
</dbReference>
<feature type="domain" description="HAMP" evidence="17">
    <location>
        <begin position="369"/>
        <end position="422"/>
    </location>
</feature>
<dbReference type="Pfam" id="PF00072">
    <property type="entry name" value="Response_reg"/>
    <property type="match status" value="1"/>
</dbReference>
<feature type="region of interest" description="Disordered" evidence="13">
    <location>
        <begin position="987"/>
        <end position="1006"/>
    </location>
</feature>
<dbReference type="CDD" id="cd00082">
    <property type="entry name" value="HisKA"/>
    <property type="match status" value="1"/>
</dbReference>
<dbReference type="InterPro" id="IPR004358">
    <property type="entry name" value="Sig_transdc_His_kin-like_C"/>
</dbReference>
<dbReference type="SMART" id="SM00387">
    <property type="entry name" value="HATPase_c"/>
    <property type="match status" value="1"/>
</dbReference>
<dbReference type="CDD" id="cd17574">
    <property type="entry name" value="REC_OmpR"/>
    <property type="match status" value="1"/>
</dbReference>
<dbReference type="InterPro" id="IPR003660">
    <property type="entry name" value="HAMP_dom"/>
</dbReference>
<dbReference type="GO" id="GO:0016020">
    <property type="term" value="C:membrane"/>
    <property type="evidence" value="ECO:0007669"/>
    <property type="project" value="UniProtKB-SubCell"/>
</dbReference>
<dbReference type="Proteomes" id="UP000258927">
    <property type="component" value="Chromosome"/>
</dbReference>
<dbReference type="SMART" id="SM00448">
    <property type="entry name" value="REC"/>
    <property type="match status" value="1"/>
</dbReference>
<keyword evidence="10" id="KW-0804">Transcription</keyword>
<dbReference type="FunFam" id="3.40.50.2300:FF:000001">
    <property type="entry name" value="DNA-binding response regulator PhoB"/>
    <property type="match status" value="1"/>
</dbReference>
<dbReference type="GO" id="GO:0000155">
    <property type="term" value="F:phosphorelay sensor kinase activity"/>
    <property type="evidence" value="ECO:0007669"/>
    <property type="project" value="InterPro"/>
</dbReference>
<keyword evidence="4 11" id="KW-0597">Phosphoprotein</keyword>
<evidence type="ECO:0000256" key="1">
    <source>
        <dbReference type="ARBA" id="ARBA00000085"/>
    </source>
</evidence>
<dbReference type="Gene3D" id="3.30.565.10">
    <property type="entry name" value="Histidine kinase-like ATPase, C-terminal domain"/>
    <property type="match status" value="1"/>
</dbReference>
<comment type="catalytic activity">
    <reaction evidence="1">
        <text>ATP + protein L-histidine = ADP + protein N-phospho-L-histidine.</text>
        <dbReference type="EC" id="2.7.13.3"/>
    </reaction>
</comment>
<feature type="domain" description="Histidine kinase" evidence="15">
    <location>
        <begin position="451"/>
        <end position="670"/>
    </location>
</feature>
<comment type="subcellular location">
    <subcellularLocation>
        <location evidence="2">Membrane</location>
    </subcellularLocation>
</comment>
<dbReference type="GO" id="GO:0003677">
    <property type="term" value="F:DNA binding"/>
    <property type="evidence" value="ECO:0007669"/>
    <property type="project" value="UniProtKB-KW"/>
</dbReference>
<dbReference type="EMBL" id="CP021330">
    <property type="protein sequence ID" value="AVX03556.1"/>
    <property type="molecule type" value="Genomic_DNA"/>
</dbReference>
<dbReference type="SUPFAM" id="SSF47384">
    <property type="entry name" value="Homodimeric domain of signal transducing histidine kinase"/>
    <property type="match status" value="1"/>
</dbReference>
<accession>A0A2R4MCD5</accession>
<dbReference type="SMART" id="SM00388">
    <property type="entry name" value="HisKA"/>
    <property type="match status" value="1"/>
</dbReference>
<keyword evidence="6" id="KW-0418">Kinase</keyword>
<dbReference type="SUPFAM" id="SSF55874">
    <property type="entry name" value="ATPase domain of HSP90 chaperone/DNA topoisomerase II/histidine kinase"/>
    <property type="match status" value="1"/>
</dbReference>
<keyword evidence="14" id="KW-0472">Membrane</keyword>
<dbReference type="Gene3D" id="3.40.50.2300">
    <property type="match status" value="1"/>
</dbReference>
<dbReference type="Pfam" id="PF00512">
    <property type="entry name" value="HisKA"/>
    <property type="match status" value="1"/>
</dbReference>
<evidence type="ECO:0000256" key="4">
    <source>
        <dbReference type="ARBA" id="ARBA00022553"/>
    </source>
</evidence>
<feature type="modified residue" description="4-aspartylphosphate" evidence="11">
    <location>
        <position position="762"/>
    </location>
</feature>
<dbReference type="SUPFAM" id="SSF55785">
    <property type="entry name" value="PYP-like sensor domain (PAS domain)"/>
    <property type="match status" value="1"/>
</dbReference>
<evidence type="ECO:0000256" key="14">
    <source>
        <dbReference type="SAM" id="Phobius"/>
    </source>
</evidence>
<keyword evidence="14" id="KW-0812">Transmembrane</keyword>
<keyword evidence="19" id="KW-1185">Reference proteome</keyword>
<keyword evidence="5" id="KW-0808">Transferase</keyword>
<evidence type="ECO:0000256" key="12">
    <source>
        <dbReference type="SAM" id="Coils"/>
    </source>
</evidence>
<dbReference type="InterPro" id="IPR005467">
    <property type="entry name" value="His_kinase_dom"/>
</dbReference>
<evidence type="ECO:0000259" key="15">
    <source>
        <dbReference type="PROSITE" id="PS50109"/>
    </source>
</evidence>
<keyword evidence="8" id="KW-0805">Transcription regulation</keyword>
<evidence type="ECO:0000256" key="9">
    <source>
        <dbReference type="ARBA" id="ARBA00023125"/>
    </source>
</evidence>
<keyword evidence="9" id="KW-0238">DNA-binding</keyword>
<dbReference type="KEGG" id="mmyr:MXMO3_01025"/>
<dbReference type="CDD" id="cd22890">
    <property type="entry name" value="ChiS-DBD"/>
    <property type="match status" value="1"/>
</dbReference>
<dbReference type="InterPro" id="IPR036097">
    <property type="entry name" value="HisK_dim/P_sf"/>
</dbReference>
<dbReference type="PANTHER" id="PTHR43047:SF64">
    <property type="entry name" value="HISTIDINE KINASE CONTAINING CHEY-HOMOLOGOUS RECEIVER DOMAIN AND PAS DOMAIN-RELATED"/>
    <property type="match status" value="1"/>
</dbReference>
<gene>
    <name evidence="18" type="ORF">MXMO3_01025</name>
</gene>
<dbReference type="STRING" id="1122213.GCA_000423365_01771"/>
<dbReference type="PROSITE" id="PS50885">
    <property type="entry name" value="HAMP"/>
    <property type="match status" value="1"/>
</dbReference>
<dbReference type="InterPro" id="IPR036890">
    <property type="entry name" value="HATPase_C_sf"/>
</dbReference>
<dbReference type="Gene3D" id="1.10.8.500">
    <property type="entry name" value="HAMP domain in histidine kinase"/>
    <property type="match status" value="1"/>
</dbReference>
<evidence type="ECO:0000256" key="7">
    <source>
        <dbReference type="ARBA" id="ARBA00023012"/>
    </source>
</evidence>
<dbReference type="AlphaFoldDB" id="A0A2R4MCD5"/>
<sequence length="1120" mass="124010">MDYMRPNKMAPKGLHARLLLAFTSISLIPLLIVSATFFYVLIANLEGENFAKLEFINDAKQAEIRQYLQFASRQADSLSQTNIVRYSIGEFYGFSYGFREISPEPEEAARILRVAFGVGGTANRADRDKLISTALIYDNMHAQFHGEYEAFIESAEYDNLYLINNQGRVVYSVEKDNYLATSIYGPLSNAPVSNVAKQLLSTDEDMGIVFHDFAQDTVTGEFAAYLAVKVKFYSRPSGVVVFRLPTNGVERLVQSETSEAGHVFLLSSNRQVLSRPTDSQLDLGDKPNAANIPSLANRNETAKVPVGLTNGPALAAFGTVQVFDRDWLLVSEVPTSRAYASVNTLIATVSALALLAIPILFLIATHLARSATRPILRITDTAEAIAAGDLNRTMPHIEKPIELKRLTDSFGRMRDAVRDQLLQINANVAAIEEKNAQLEEADRMKDTFLANTSHELRTPLNGIVGISETLTAGAAGDLSERQRSQLQLITFSARKLSRLVDDLLDLYRIRQGQMRLDMHPVDVATSVRNVLLLSEPLLRGEPVTLEVDIANDTPLVMADPVRLEQILHNLVGNAIKYTEAGTIRITASTLNEQVQISIADTGMGISEADLGRMFKPLVQADGVDTVRKTGGTGLGLTIARHLATILGGELSADSTLGEGSVFTLQLNAATAKDFEQEGAPAISRQSEGYQETLNSSDENWMQDDTPAQEGVPQILVVDDEPINLQVLRNVLLPQGFAVRTADNGATALEMIEKQRPNLIILDVMMPDLSGLEVARRLRERFDRLELPIIMVTARSRTRDVIAGLEAGANDYVVKPFVKDELLARVDTLLEAQRARMASAENAQLHAEMKRRIQVEDALRLSQTRMAGLLDSLHVGLWCVEETGDLFYANRFAEEWLGTHAGARTNIKKLLPDTSFELLLENCKLEGSARLDQIQLHGHSEPISLHAFEMDQEMGGGLNIILLPSNSADWSQDQDPAILRRALDTIEVSKTPRTSPPAEDTPLHDDLDDQRLAYREATVALMSQALEIWQKCSQKSKFDLAEQSGIWRVHLDRSSLQTRTLDKYFSIDTLPQNPRWRDVLATANYVLTHCQSDELEAELDQLKKIRDQVKQMVMDGAAKMG</sequence>
<dbReference type="SUPFAM" id="SSF52172">
    <property type="entry name" value="CheY-like"/>
    <property type="match status" value="1"/>
</dbReference>
<keyword evidence="14" id="KW-1133">Transmembrane helix</keyword>
<feature type="coiled-coil region" evidence="12">
    <location>
        <begin position="414"/>
        <end position="451"/>
    </location>
</feature>
<proteinExistence type="predicted"/>
<keyword evidence="7" id="KW-0902">Two-component regulatory system</keyword>
<dbReference type="PROSITE" id="PS50109">
    <property type="entry name" value="HIS_KIN"/>
    <property type="match status" value="1"/>
</dbReference>
<evidence type="ECO:0000313" key="18">
    <source>
        <dbReference type="EMBL" id="AVX03556.1"/>
    </source>
</evidence>
<feature type="compositionally biased region" description="Polar residues" evidence="13">
    <location>
        <begin position="683"/>
        <end position="697"/>
    </location>
</feature>
<dbReference type="CDD" id="cd06225">
    <property type="entry name" value="HAMP"/>
    <property type="match status" value="1"/>
</dbReference>
<dbReference type="PROSITE" id="PS50110">
    <property type="entry name" value="RESPONSE_REGULATORY"/>
    <property type="match status" value="1"/>
</dbReference>
<feature type="transmembrane region" description="Helical" evidence="14">
    <location>
        <begin position="345"/>
        <end position="368"/>
    </location>
</feature>
<dbReference type="Pfam" id="PF00672">
    <property type="entry name" value="HAMP"/>
    <property type="match status" value="1"/>
</dbReference>
<dbReference type="CDD" id="cd16922">
    <property type="entry name" value="HATPase_EvgS-ArcB-TorS-like"/>
    <property type="match status" value="1"/>
</dbReference>
<dbReference type="InterPro" id="IPR035965">
    <property type="entry name" value="PAS-like_dom_sf"/>
</dbReference>
<keyword evidence="12" id="KW-0175">Coiled coil</keyword>
<dbReference type="InterPro" id="IPR003661">
    <property type="entry name" value="HisK_dim/P_dom"/>
</dbReference>
<evidence type="ECO:0000256" key="2">
    <source>
        <dbReference type="ARBA" id="ARBA00004370"/>
    </source>
</evidence>
<evidence type="ECO:0000256" key="11">
    <source>
        <dbReference type="PROSITE-ProRule" id="PRU00169"/>
    </source>
</evidence>
<evidence type="ECO:0000256" key="10">
    <source>
        <dbReference type="ARBA" id="ARBA00023163"/>
    </source>
</evidence>
<feature type="region of interest" description="Disordered" evidence="13">
    <location>
        <begin position="677"/>
        <end position="697"/>
    </location>
</feature>
<evidence type="ECO:0000256" key="8">
    <source>
        <dbReference type="ARBA" id="ARBA00023015"/>
    </source>
</evidence>
<reference evidence="18 19" key="1">
    <citation type="submission" date="2017-05" db="EMBL/GenBank/DDBJ databases">
        <title>Genome Analysis of Maritalea myrionectae HL2708#5.</title>
        <authorList>
            <consortium name="Cotde Inc.-PKNU"/>
            <person name="Jang D."/>
            <person name="Oh H.-M."/>
        </authorList>
    </citation>
    <scope>NUCLEOTIDE SEQUENCE [LARGE SCALE GENOMIC DNA]</scope>
    <source>
        <strain evidence="18 19">HL2708#5</strain>
    </source>
</reference>
<evidence type="ECO:0000259" key="17">
    <source>
        <dbReference type="PROSITE" id="PS50885"/>
    </source>
</evidence>
<dbReference type="Gene3D" id="3.30.450.20">
    <property type="entry name" value="PAS domain"/>
    <property type="match status" value="1"/>
</dbReference>
<protein>
    <recommendedName>
        <fullName evidence="3">histidine kinase</fullName>
        <ecNumber evidence="3">2.7.13.3</ecNumber>
    </recommendedName>
</protein>
<dbReference type="InterPro" id="IPR001789">
    <property type="entry name" value="Sig_transdc_resp-reg_receiver"/>
</dbReference>
<dbReference type="EC" id="2.7.13.3" evidence="3"/>
<dbReference type="Pfam" id="PF02518">
    <property type="entry name" value="HATPase_c"/>
    <property type="match status" value="1"/>
</dbReference>
<evidence type="ECO:0000256" key="3">
    <source>
        <dbReference type="ARBA" id="ARBA00012438"/>
    </source>
</evidence>
<dbReference type="PANTHER" id="PTHR43047">
    <property type="entry name" value="TWO-COMPONENT HISTIDINE PROTEIN KINASE"/>
    <property type="match status" value="1"/>
</dbReference>
<organism evidence="18 19">
    <name type="scientific">Maritalea myrionectae</name>
    <dbReference type="NCBI Taxonomy" id="454601"/>
    <lineage>
        <taxon>Bacteria</taxon>
        <taxon>Pseudomonadati</taxon>
        <taxon>Pseudomonadota</taxon>
        <taxon>Alphaproteobacteria</taxon>
        <taxon>Hyphomicrobiales</taxon>
        <taxon>Devosiaceae</taxon>
        <taxon>Maritalea</taxon>
    </lineage>
</organism>
<feature type="domain" description="Response regulatory" evidence="16">
    <location>
        <begin position="713"/>
        <end position="829"/>
    </location>
</feature>
<evidence type="ECO:0000313" key="19">
    <source>
        <dbReference type="Proteomes" id="UP000258927"/>
    </source>
</evidence>
<name>A0A2R4MCD5_9HYPH</name>
<evidence type="ECO:0000256" key="13">
    <source>
        <dbReference type="SAM" id="MobiDB-lite"/>
    </source>
</evidence>
<evidence type="ECO:0000256" key="5">
    <source>
        <dbReference type="ARBA" id="ARBA00022679"/>
    </source>
</evidence>
<dbReference type="Gene3D" id="1.10.287.130">
    <property type="match status" value="1"/>
</dbReference>
<dbReference type="SUPFAM" id="SSF158472">
    <property type="entry name" value="HAMP domain-like"/>
    <property type="match status" value="1"/>
</dbReference>
<feature type="transmembrane region" description="Helical" evidence="14">
    <location>
        <begin position="20"/>
        <end position="42"/>
    </location>
</feature>